<dbReference type="SUPFAM" id="SSF51905">
    <property type="entry name" value="FAD/NAD(P)-binding domain"/>
    <property type="match status" value="1"/>
</dbReference>
<dbReference type="Pfam" id="PF13450">
    <property type="entry name" value="NAD_binding_8"/>
    <property type="match status" value="1"/>
</dbReference>
<name>X0ZFX6_9ZZZZ</name>
<comment type="caution">
    <text evidence="2">The sequence shown here is derived from an EMBL/GenBank/DDBJ whole genome shotgun (WGS) entry which is preliminary data.</text>
</comment>
<dbReference type="Gene3D" id="3.50.50.60">
    <property type="entry name" value="FAD/NAD(P)-binding domain"/>
    <property type="match status" value="1"/>
</dbReference>
<dbReference type="Pfam" id="PF14691">
    <property type="entry name" value="Fer4_20"/>
    <property type="match status" value="1"/>
</dbReference>
<proteinExistence type="predicted"/>
<organism evidence="2">
    <name type="scientific">marine sediment metagenome</name>
    <dbReference type="NCBI Taxonomy" id="412755"/>
    <lineage>
        <taxon>unclassified sequences</taxon>
        <taxon>metagenomes</taxon>
        <taxon>ecological metagenomes</taxon>
    </lineage>
</organism>
<dbReference type="InterPro" id="IPR009051">
    <property type="entry name" value="Helical_ferredxn"/>
</dbReference>
<evidence type="ECO:0000259" key="1">
    <source>
        <dbReference type="Pfam" id="PF14691"/>
    </source>
</evidence>
<dbReference type="Gene3D" id="1.10.1060.10">
    <property type="entry name" value="Alpha-helical ferredoxin"/>
    <property type="match status" value="1"/>
</dbReference>
<feature type="domain" description="Dihydroprymidine dehydrogenase" evidence="1">
    <location>
        <begin position="1"/>
        <end position="56"/>
    </location>
</feature>
<dbReference type="PANTHER" id="PTHR42783">
    <property type="entry name" value="GLUTAMATE SYNTHASE [NADPH] SMALL CHAIN"/>
    <property type="match status" value="1"/>
</dbReference>
<gene>
    <name evidence="2" type="ORF">S01H1_83687</name>
</gene>
<dbReference type="AlphaFoldDB" id="X0ZFX6"/>
<feature type="non-terminal residue" evidence="2">
    <location>
        <position position="158"/>
    </location>
</feature>
<feature type="non-terminal residue" evidence="2">
    <location>
        <position position="1"/>
    </location>
</feature>
<dbReference type="GO" id="GO:0051536">
    <property type="term" value="F:iron-sulfur cluster binding"/>
    <property type="evidence" value="ECO:0007669"/>
    <property type="project" value="InterPro"/>
</dbReference>
<dbReference type="InterPro" id="IPR028261">
    <property type="entry name" value="DPD_II"/>
</dbReference>
<dbReference type="EMBL" id="BARS01056948">
    <property type="protein sequence ID" value="GAG47241.1"/>
    <property type="molecule type" value="Genomic_DNA"/>
</dbReference>
<dbReference type="InterPro" id="IPR036188">
    <property type="entry name" value="FAD/NAD-bd_sf"/>
</dbReference>
<dbReference type="PRINTS" id="PR00419">
    <property type="entry name" value="ADXRDTASE"/>
</dbReference>
<accession>X0ZFX6</accession>
<protein>
    <recommendedName>
        <fullName evidence="1">Dihydroprymidine dehydrogenase domain-containing protein</fullName>
    </recommendedName>
</protein>
<reference evidence="2" key="1">
    <citation type="journal article" date="2014" name="Front. Microbiol.">
        <title>High frequency of phylogenetically diverse reductive dehalogenase-homologous genes in deep subseafloor sedimentary metagenomes.</title>
        <authorList>
            <person name="Kawai M."/>
            <person name="Futagami T."/>
            <person name="Toyoda A."/>
            <person name="Takaki Y."/>
            <person name="Nishi S."/>
            <person name="Hori S."/>
            <person name="Arai W."/>
            <person name="Tsubouchi T."/>
            <person name="Morono Y."/>
            <person name="Uchiyama I."/>
            <person name="Ito T."/>
            <person name="Fujiyama A."/>
            <person name="Inagaki F."/>
            <person name="Takami H."/>
        </authorList>
    </citation>
    <scope>NUCLEOTIDE SEQUENCE</scope>
    <source>
        <strain evidence="2">Expedition CK06-06</strain>
    </source>
</reference>
<dbReference type="PANTHER" id="PTHR42783:SF3">
    <property type="entry name" value="GLUTAMATE SYNTHASE [NADPH] SMALL CHAIN-RELATED"/>
    <property type="match status" value="1"/>
</dbReference>
<sequence>EGKFQEAYQLMRRTNPLPAVCGRVCYHPCEDVCNHGYISEPVAIASLKRFVADQVNIEEFEVPEVTKNGKSVAIIGSGPAGLAAAHDLALGGYEVTIFEALPEAGGMLRVGIPEYRLPKAILEKDIGYIQRLGVVIKTNTRMGEQVTLDGLERDYQAV</sequence>
<evidence type="ECO:0000313" key="2">
    <source>
        <dbReference type="EMBL" id="GAG47241.1"/>
    </source>
</evidence>